<evidence type="ECO:0000256" key="2">
    <source>
        <dbReference type="SAM" id="SignalP"/>
    </source>
</evidence>
<keyword evidence="1" id="KW-0812">Transmembrane</keyword>
<dbReference type="Pfam" id="PF26059">
    <property type="entry name" value="DUF8020"/>
    <property type="match status" value="1"/>
</dbReference>
<keyword evidence="1" id="KW-0472">Membrane</keyword>
<feature type="signal peptide" evidence="2">
    <location>
        <begin position="1"/>
        <end position="26"/>
    </location>
</feature>
<gene>
    <name evidence="4" type="ORF">FNL39_102363</name>
</gene>
<reference evidence="4 5" key="1">
    <citation type="submission" date="2019-07" db="EMBL/GenBank/DDBJ databases">
        <title>Genomic Encyclopedia of Type Strains, Phase IV (KMG-IV): sequencing the most valuable type-strain genomes for metagenomic binning, comparative biology and taxonomic classification.</title>
        <authorList>
            <person name="Goeker M."/>
        </authorList>
    </citation>
    <scope>NUCLEOTIDE SEQUENCE [LARGE SCALE GENOMIC DNA]</scope>
    <source>
        <strain evidence="4 5">DSM 44831</strain>
    </source>
</reference>
<evidence type="ECO:0000313" key="4">
    <source>
        <dbReference type="EMBL" id="KAF0848215.1"/>
    </source>
</evidence>
<dbReference type="EMBL" id="VMSD01000002">
    <property type="protein sequence ID" value="KAF0848215.1"/>
    <property type="molecule type" value="Genomic_DNA"/>
</dbReference>
<organism evidence="4 5">
    <name type="scientific">Nocardia caishijiensis</name>
    <dbReference type="NCBI Taxonomy" id="184756"/>
    <lineage>
        <taxon>Bacteria</taxon>
        <taxon>Bacillati</taxon>
        <taxon>Actinomycetota</taxon>
        <taxon>Actinomycetes</taxon>
        <taxon>Mycobacteriales</taxon>
        <taxon>Nocardiaceae</taxon>
        <taxon>Nocardia</taxon>
    </lineage>
</organism>
<feature type="chain" id="PRO_5047364189" description="DUF8020 domain-containing protein" evidence="2">
    <location>
        <begin position="27"/>
        <end position="218"/>
    </location>
</feature>
<protein>
    <recommendedName>
        <fullName evidence="3">DUF8020 domain-containing protein</fullName>
    </recommendedName>
</protein>
<proteinExistence type="predicted"/>
<dbReference type="InterPro" id="IPR058333">
    <property type="entry name" value="DUF8020"/>
</dbReference>
<dbReference type="RefSeq" id="WP_067982274.1">
    <property type="nucleotide sequence ID" value="NZ_VMSD01000002.1"/>
</dbReference>
<feature type="domain" description="DUF8020" evidence="3">
    <location>
        <begin position="49"/>
        <end position="114"/>
    </location>
</feature>
<evidence type="ECO:0000313" key="5">
    <source>
        <dbReference type="Proteomes" id="UP000798951"/>
    </source>
</evidence>
<name>A0ABQ6YR31_9NOCA</name>
<dbReference type="Proteomes" id="UP000798951">
    <property type="component" value="Unassembled WGS sequence"/>
</dbReference>
<keyword evidence="5" id="KW-1185">Reference proteome</keyword>
<keyword evidence="2" id="KW-0732">Signal</keyword>
<comment type="caution">
    <text evidence="4">The sequence shown here is derived from an EMBL/GenBank/DDBJ whole genome shotgun (WGS) entry which is preliminary data.</text>
</comment>
<accession>A0ABQ6YR31</accession>
<evidence type="ECO:0000259" key="3">
    <source>
        <dbReference type="Pfam" id="PF26059"/>
    </source>
</evidence>
<evidence type="ECO:0000256" key="1">
    <source>
        <dbReference type="SAM" id="Phobius"/>
    </source>
</evidence>
<keyword evidence="1" id="KW-1133">Transmembrane helix</keyword>
<feature type="transmembrane region" description="Helical" evidence="1">
    <location>
        <begin position="138"/>
        <end position="161"/>
    </location>
</feature>
<sequence>MKFKKFVLATALAIAAIGVVETTAVASPPATTQEALAALPPSASGVDHGVGYDAARDGNTLTTTLTGGTFRVTDDAIEALAADGTLLSSTPRVIAFEQNVVTLAPRLEANGTRLIADVAAREIGYWRKTSPRQRSTEAGMAIGSAIGGIGGVIVGLVLGIATGGLLLPITLPVALIVGVLGGMAIGGAAGASIPNSDVPDQWEYEVECRGSGDYRFCW</sequence>
<feature type="transmembrane region" description="Helical" evidence="1">
    <location>
        <begin position="173"/>
        <end position="193"/>
    </location>
</feature>